<gene>
    <name evidence="2" type="ORF">HPB51_011824</name>
</gene>
<evidence type="ECO:0000256" key="1">
    <source>
        <dbReference type="SAM" id="MobiDB-lite"/>
    </source>
</evidence>
<name>A0A9J6E8Y4_RHIMP</name>
<protein>
    <submittedName>
        <fullName evidence="2">Uncharacterized protein</fullName>
    </submittedName>
</protein>
<reference evidence="2" key="1">
    <citation type="journal article" date="2020" name="Cell">
        <title>Large-Scale Comparative Analyses of Tick Genomes Elucidate Their Genetic Diversity and Vector Capacities.</title>
        <authorList>
            <consortium name="Tick Genome and Microbiome Consortium (TIGMIC)"/>
            <person name="Jia N."/>
            <person name="Wang J."/>
            <person name="Shi W."/>
            <person name="Du L."/>
            <person name="Sun Y."/>
            <person name="Zhan W."/>
            <person name="Jiang J.F."/>
            <person name="Wang Q."/>
            <person name="Zhang B."/>
            <person name="Ji P."/>
            <person name="Bell-Sakyi L."/>
            <person name="Cui X.M."/>
            <person name="Yuan T.T."/>
            <person name="Jiang B.G."/>
            <person name="Yang W.F."/>
            <person name="Lam T.T."/>
            <person name="Chang Q.C."/>
            <person name="Ding S.J."/>
            <person name="Wang X.J."/>
            <person name="Zhu J.G."/>
            <person name="Ruan X.D."/>
            <person name="Zhao L."/>
            <person name="Wei J.T."/>
            <person name="Ye R.Z."/>
            <person name="Que T.C."/>
            <person name="Du C.H."/>
            <person name="Zhou Y.H."/>
            <person name="Cheng J.X."/>
            <person name="Dai P.F."/>
            <person name="Guo W.B."/>
            <person name="Han X.H."/>
            <person name="Huang E.J."/>
            <person name="Li L.F."/>
            <person name="Wei W."/>
            <person name="Gao Y.C."/>
            <person name="Liu J.Z."/>
            <person name="Shao H.Z."/>
            <person name="Wang X."/>
            <person name="Wang C.C."/>
            <person name="Yang T.C."/>
            <person name="Huo Q.B."/>
            <person name="Li W."/>
            <person name="Chen H.Y."/>
            <person name="Chen S.E."/>
            <person name="Zhou L.G."/>
            <person name="Ni X.B."/>
            <person name="Tian J.H."/>
            <person name="Sheng Y."/>
            <person name="Liu T."/>
            <person name="Pan Y.S."/>
            <person name="Xia L.Y."/>
            <person name="Li J."/>
            <person name="Zhao F."/>
            <person name="Cao W.C."/>
        </authorList>
    </citation>
    <scope>NUCLEOTIDE SEQUENCE</scope>
    <source>
        <strain evidence="2">Rmic-2018</strain>
    </source>
</reference>
<accession>A0A9J6E8Y4</accession>
<evidence type="ECO:0000313" key="2">
    <source>
        <dbReference type="EMBL" id="KAH8030790.1"/>
    </source>
</evidence>
<proteinExistence type="predicted"/>
<reference evidence="2" key="2">
    <citation type="submission" date="2021-09" db="EMBL/GenBank/DDBJ databases">
        <authorList>
            <person name="Jia N."/>
            <person name="Wang J."/>
            <person name="Shi W."/>
            <person name="Du L."/>
            <person name="Sun Y."/>
            <person name="Zhan W."/>
            <person name="Jiang J."/>
            <person name="Wang Q."/>
            <person name="Zhang B."/>
            <person name="Ji P."/>
            <person name="Sakyi L.B."/>
            <person name="Cui X."/>
            <person name="Yuan T."/>
            <person name="Jiang B."/>
            <person name="Yang W."/>
            <person name="Lam T.T.-Y."/>
            <person name="Chang Q."/>
            <person name="Ding S."/>
            <person name="Wang X."/>
            <person name="Zhu J."/>
            <person name="Ruan X."/>
            <person name="Zhao L."/>
            <person name="Wei J."/>
            <person name="Que T."/>
            <person name="Du C."/>
            <person name="Cheng J."/>
            <person name="Dai P."/>
            <person name="Han X."/>
            <person name="Huang E."/>
            <person name="Gao Y."/>
            <person name="Liu J."/>
            <person name="Shao H."/>
            <person name="Ye R."/>
            <person name="Li L."/>
            <person name="Wei W."/>
            <person name="Wang X."/>
            <person name="Wang C."/>
            <person name="Huo Q."/>
            <person name="Li W."/>
            <person name="Guo W."/>
            <person name="Chen H."/>
            <person name="Chen S."/>
            <person name="Zhou L."/>
            <person name="Zhou L."/>
            <person name="Ni X."/>
            <person name="Tian J."/>
            <person name="Zhou Y."/>
            <person name="Sheng Y."/>
            <person name="Liu T."/>
            <person name="Pan Y."/>
            <person name="Xia L."/>
            <person name="Li J."/>
            <person name="Zhao F."/>
            <person name="Cao W."/>
        </authorList>
    </citation>
    <scope>NUCLEOTIDE SEQUENCE</scope>
    <source>
        <strain evidence="2">Rmic-2018</strain>
        <tissue evidence="2">Larvae</tissue>
    </source>
</reference>
<feature type="region of interest" description="Disordered" evidence="1">
    <location>
        <begin position="18"/>
        <end position="58"/>
    </location>
</feature>
<organism evidence="2 3">
    <name type="scientific">Rhipicephalus microplus</name>
    <name type="common">Cattle tick</name>
    <name type="synonym">Boophilus microplus</name>
    <dbReference type="NCBI Taxonomy" id="6941"/>
    <lineage>
        <taxon>Eukaryota</taxon>
        <taxon>Metazoa</taxon>
        <taxon>Ecdysozoa</taxon>
        <taxon>Arthropoda</taxon>
        <taxon>Chelicerata</taxon>
        <taxon>Arachnida</taxon>
        <taxon>Acari</taxon>
        <taxon>Parasitiformes</taxon>
        <taxon>Ixodida</taxon>
        <taxon>Ixodoidea</taxon>
        <taxon>Ixodidae</taxon>
        <taxon>Rhipicephalinae</taxon>
        <taxon>Rhipicephalus</taxon>
        <taxon>Boophilus</taxon>
    </lineage>
</organism>
<dbReference type="Proteomes" id="UP000821866">
    <property type="component" value="Chromosome 3"/>
</dbReference>
<dbReference type="EMBL" id="JABSTU010000005">
    <property type="protein sequence ID" value="KAH8030790.1"/>
    <property type="molecule type" value="Genomic_DNA"/>
</dbReference>
<comment type="caution">
    <text evidence="2">The sequence shown here is derived from an EMBL/GenBank/DDBJ whole genome shotgun (WGS) entry which is preliminary data.</text>
</comment>
<dbReference type="AlphaFoldDB" id="A0A9J6E8Y4"/>
<dbReference type="VEuPathDB" id="VectorBase:LOC119183545"/>
<evidence type="ECO:0000313" key="3">
    <source>
        <dbReference type="Proteomes" id="UP000821866"/>
    </source>
</evidence>
<feature type="compositionally biased region" description="Polar residues" evidence="1">
    <location>
        <begin position="42"/>
        <end position="58"/>
    </location>
</feature>
<sequence>MFQTSCYLQWIMRNSNPINQGRKNGGSCPGRVDSQRDHRTSSQRLSMATSPHSVTGQNQPAEFHVLPGKVGAASPFINTRCQKSLKKEWKGFLQSEGSNRKRRLTAQKAEVLRRMRIVQGAETLTSCTRDYLAYLEVEYKRPLQERTRKTSGTHESSGETDVTADLREVCGNESSRITQDMRPDGLTTDDQEEIAASFQSYLKSLFQEDTPEDGYLLSQPLADLCWNLRRLGEGAYETLCGEASIVELRYAVANMSLNSAPGTDNITAGFYQAFHDLIGEPPVSPVNEVLKQHRKPASFGVGQIALLLKNGSPPPDPTISLAPHNTPQCQLQGCGHSY</sequence>
<keyword evidence="3" id="KW-1185">Reference proteome</keyword>